<dbReference type="InterPro" id="IPR015422">
    <property type="entry name" value="PyrdxlP-dep_Trfase_small"/>
</dbReference>
<proteinExistence type="inferred from homology"/>
<dbReference type="Gene3D" id="2.10.25.30">
    <property type="entry name" value="EGF-like, alliinase"/>
    <property type="match status" value="1"/>
</dbReference>
<dbReference type="InterPro" id="IPR037029">
    <property type="entry name" value="Alliinase_N_sf"/>
</dbReference>
<dbReference type="GO" id="GO:0006520">
    <property type="term" value="P:amino acid metabolic process"/>
    <property type="evidence" value="ECO:0000318"/>
    <property type="project" value="GO_Central"/>
</dbReference>
<dbReference type="AlphaFoldDB" id="A0A1U7ZSA8"/>
<comment type="cofactor">
    <cofactor evidence="1">
        <name>pyridoxal 5'-phosphate</name>
        <dbReference type="ChEBI" id="CHEBI:597326"/>
    </cofactor>
</comment>
<protein>
    <submittedName>
        <fullName evidence="7">Tryptophan aminotransferase-related protein 2-like</fullName>
    </submittedName>
</protein>
<dbReference type="OMA" id="ASCNYNE"/>
<organism evidence="6 7">
    <name type="scientific">Nelumbo nucifera</name>
    <name type="common">Sacred lotus</name>
    <dbReference type="NCBI Taxonomy" id="4432"/>
    <lineage>
        <taxon>Eukaryota</taxon>
        <taxon>Viridiplantae</taxon>
        <taxon>Streptophyta</taxon>
        <taxon>Embryophyta</taxon>
        <taxon>Tracheophyta</taxon>
        <taxon>Spermatophyta</taxon>
        <taxon>Magnoliopsida</taxon>
        <taxon>Proteales</taxon>
        <taxon>Nelumbonaceae</taxon>
        <taxon>Nelumbo</taxon>
    </lineage>
</organism>
<dbReference type="InterPro" id="IPR050478">
    <property type="entry name" value="Ethylene_sulfur-biosynth"/>
</dbReference>
<dbReference type="Proteomes" id="UP000189703">
    <property type="component" value="Unplaced"/>
</dbReference>
<dbReference type="eggNOG" id="ENOG502QPYC">
    <property type="taxonomic scope" value="Eukaryota"/>
</dbReference>
<dbReference type="OrthoDB" id="2020362at2759"/>
<evidence type="ECO:0000313" key="7">
    <source>
        <dbReference type="RefSeq" id="XP_010251128.1"/>
    </source>
</evidence>
<dbReference type="SUPFAM" id="SSF53383">
    <property type="entry name" value="PLP-dependent transferases"/>
    <property type="match status" value="1"/>
</dbReference>
<reference evidence="7" key="1">
    <citation type="submission" date="2025-08" db="UniProtKB">
        <authorList>
            <consortium name="RefSeq"/>
        </authorList>
    </citation>
    <scope>IDENTIFICATION</scope>
</reference>
<dbReference type="GO" id="GO:0008483">
    <property type="term" value="F:transaminase activity"/>
    <property type="evidence" value="ECO:0000318"/>
    <property type="project" value="GO_Central"/>
</dbReference>
<sequence>MDEVLGKPTMISRVLLRLLFLSFTLNVGLVSRLIYEYDHERGSSSLHTTDAEEKQSYTEFCLGEEASKKTRESTTMSTAAADHEAYVSESSPSLSTEAEEDGKEKVVNLDHGDPTMYEQFWQNMGDKSMVVISGWQSMSYFSDIGNICWFLEPEFAKEVRRLHQLVGNAVTRDHHIVVGTGSTQLFQAALYALSSSGAFEPVNVVSAAPYYSSYPSVTDYLKSGLYKWAGDAYSFKGDEPYIELVTSPNNPDGFMRQAVVNRNGGVVVHDLAYYWPHYTPITYLANHDIMLFTVSKCTGHAGTRIGWALVKDKEIAKKMTKFIELNTIGVSKDSQLRAAKILQVVSDSCEHLNSREDSKNFFRHASRLMAERWDRLRDAVRQSGLFSLPEFMPESCNYFGEANTPHPAFAWSKCEGGIEDCESFLRGYNIITRSGKHFGAEAKYVRISMLDREQTFNLFVKRLSNISL</sequence>
<dbReference type="KEGG" id="nnu:104593123"/>
<dbReference type="InterPro" id="IPR015421">
    <property type="entry name" value="PyrdxlP-dep_Trfase_major"/>
</dbReference>
<name>A0A1U7ZSA8_NELNU</name>
<dbReference type="InterPro" id="IPR015424">
    <property type="entry name" value="PyrdxlP-dep_Trfase"/>
</dbReference>
<dbReference type="RefSeq" id="XP_010251128.1">
    <property type="nucleotide sequence ID" value="XM_010252826.2"/>
</dbReference>
<dbReference type="STRING" id="4432.A0A1U7ZSA8"/>
<accession>A0A1U7ZSA8</accession>
<feature type="region of interest" description="Disordered" evidence="4">
    <location>
        <begin position="78"/>
        <end position="102"/>
    </location>
</feature>
<evidence type="ECO:0000256" key="3">
    <source>
        <dbReference type="ARBA" id="ARBA00022898"/>
    </source>
</evidence>
<evidence type="ECO:0000259" key="5">
    <source>
        <dbReference type="Pfam" id="PF04864"/>
    </source>
</evidence>
<dbReference type="FunCoup" id="A0A1U7ZSA8">
    <property type="interactions" value="115"/>
</dbReference>
<dbReference type="CDD" id="cd00609">
    <property type="entry name" value="AAT_like"/>
    <property type="match status" value="1"/>
</dbReference>
<evidence type="ECO:0000256" key="1">
    <source>
        <dbReference type="ARBA" id="ARBA00001933"/>
    </source>
</evidence>
<dbReference type="Pfam" id="PF04864">
    <property type="entry name" value="Alliinase_C"/>
    <property type="match status" value="1"/>
</dbReference>
<feature type="domain" description="Alliinase C-terminal" evidence="5">
    <location>
        <begin position="107"/>
        <end position="466"/>
    </location>
</feature>
<keyword evidence="6" id="KW-1185">Reference proteome</keyword>
<dbReference type="PANTHER" id="PTHR43795">
    <property type="entry name" value="BIFUNCTIONAL ASPARTATE AMINOTRANSFERASE AND GLUTAMATE/ASPARTATE-PREPHENATE AMINOTRANSFERASE-RELATED"/>
    <property type="match status" value="1"/>
</dbReference>
<comment type="similarity">
    <text evidence="2">Belongs to the alliinase family.</text>
</comment>
<dbReference type="InParanoid" id="A0A1U7ZSA8"/>
<evidence type="ECO:0000256" key="2">
    <source>
        <dbReference type="ARBA" id="ARBA00006312"/>
    </source>
</evidence>
<dbReference type="PANTHER" id="PTHR43795:SF22">
    <property type="entry name" value="TRYPTOPHAN AMINOTRANSFERASE-RELATED PROTEIN 2"/>
    <property type="match status" value="1"/>
</dbReference>
<gene>
    <name evidence="7" type="primary">LOC104593123</name>
</gene>
<evidence type="ECO:0000313" key="6">
    <source>
        <dbReference type="Proteomes" id="UP000189703"/>
    </source>
</evidence>
<evidence type="ECO:0000256" key="4">
    <source>
        <dbReference type="SAM" id="MobiDB-lite"/>
    </source>
</evidence>
<dbReference type="Gene3D" id="3.40.640.10">
    <property type="entry name" value="Type I PLP-dependent aspartate aminotransferase-like (Major domain)"/>
    <property type="match status" value="1"/>
</dbReference>
<keyword evidence="3" id="KW-0663">Pyridoxal phosphate</keyword>
<dbReference type="InterPro" id="IPR006948">
    <property type="entry name" value="Alliinase_C"/>
</dbReference>
<dbReference type="GO" id="GO:0016846">
    <property type="term" value="F:carbon-sulfur lyase activity"/>
    <property type="evidence" value="ECO:0007669"/>
    <property type="project" value="InterPro"/>
</dbReference>
<dbReference type="Gene3D" id="3.90.1150.10">
    <property type="entry name" value="Aspartate Aminotransferase, domain 1"/>
    <property type="match status" value="1"/>
</dbReference>
<dbReference type="GeneID" id="104593123"/>